<comment type="subcellular location">
    <subcellularLocation>
        <location evidence="1 6">Membrane</location>
        <topology evidence="1 6">Multi-pass membrane protein</topology>
    </subcellularLocation>
</comment>
<dbReference type="Pfam" id="PF02096">
    <property type="entry name" value="60KD_IMP"/>
    <property type="match status" value="1"/>
</dbReference>
<dbReference type="CDD" id="cd20069">
    <property type="entry name" value="5TM_Oxa1-like"/>
    <property type="match status" value="1"/>
</dbReference>
<dbReference type="GO" id="GO:0005743">
    <property type="term" value="C:mitochondrial inner membrane"/>
    <property type="evidence" value="ECO:0007669"/>
    <property type="project" value="TreeGrafter"/>
</dbReference>
<organism evidence="10">
    <name type="scientific">Psilocybe cubensis</name>
    <name type="common">Psychedelic mushroom</name>
    <name type="synonym">Stropharia cubensis</name>
    <dbReference type="NCBI Taxonomy" id="181762"/>
    <lineage>
        <taxon>Eukaryota</taxon>
        <taxon>Fungi</taxon>
        <taxon>Dikarya</taxon>
        <taxon>Basidiomycota</taxon>
        <taxon>Agaricomycotina</taxon>
        <taxon>Agaricomycetes</taxon>
        <taxon>Agaricomycetidae</taxon>
        <taxon>Agaricales</taxon>
        <taxon>Agaricineae</taxon>
        <taxon>Strophariaceae</taxon>
        <taxon>Psilocybe</taxon>
    </lineage>
</organism>
<comment type="similarity">
    <text evidence="2 6">Belongs to the OXA1/ALB3/YidC family.</text>
</comment>
<evidence type="ECO:0000256" key="7">
    <source>
        <dbReference type="SAM" id="MobiDB-lite"/>
    </source>
</evidence>
<evidence type="ECO:0000256" key="8">
    <source>
        <dbReference type="SAM" id="Phobius"/>
    </source>
</evidence>
<accession>A0A8H8CF86</accession>
<keyword evidence="3 6" id="KW-0812">Transmembrane</keyword>
<sequence length="448" mass="47969">MAFAASVGLGIRSGTLRTCSKSLKSSSVRLTRSDARLFSSLLQASGSSCRSLNNIQTPSSRNLSLWGSSSKSTPPPSAAPEAPPATEETAAAVAESSSTPATSAATTPLPTDAATDATTSLPTEVVTEAAASADVPTTLLTDVTEAIATHAPAALQYGDLAAMGLAGWSPAGLVRWSLELINVSTGMPWFWTIIAGSAFWRLVCVPFAIKGLQASARMQPHQTKMLALQQEIKRTAEKKDPVAMKLATVKMQEFYRANNINPLGGVIALVQMPITLGIFFGVQKLCKLPLEQLHYSGVSFLPDLTVADPTYIMPLALCALINVQIMVGARDLNTKERPDMAHIMNLFRVMTIPGIAFMAAFPSGLLLSLMTTAILTTAQTLIMRMPVVRNKLQIPIVPPSAYGKLPTIRETFTRGKNWFKGDLSARMEKARKEALARQNAARRPPMGF</sequence>
<gene>
    <name evidence="10" type="ORF">JR316_011733</name>
</gene>
<keyword evidence="5 8" id="KW-0472">Membrane</keyword>
<dbReference type="GO" id="GO:0032979">
    <property type="term" value="P:protein insertion into mitochondrial inner membrane from matrix"/>
    <property type="evidence" value="ECO:0007669"/>
    <property type="project" value="TreeGrafter"/>
</dbReference>
<dbReference type="OrthoDB" id="2148490at2759"/>
<protein>
    <recommendedName>
        <fullName evidence="9">Membrane insertase YidC/Oxa/ALB C-terminal domain-containing protein</fullName>
    </recommendedName>
</protein>
<feature type="region of interest" description="Disordered" evidence="7">
    <location>
        <begin position="49"/>
        <end position="116"/>
    </location>
</feature>
<feature type="transmembrane region" description="Helical" evidence="8">
    <location>
        <begin position="260"/>
        <end position="282"/>
    </location>
</feature>
<comment type="caution">
    <text evidence="10">The sequence shown here is derived from an EMBL/GenBank/DDBJ whole genome shotgun (WGS) entry which is preliminary data.</text>
</comment>
<dbReference type="AlphaFoldDB" id="A0A8H8CF86"/>
<reference evidence="10" key="1">
    <citation type="submission" date="2021-02" db="EMBL/GenBank/DDBJ databases">
        <title>Psilocybe cubensis genome.</title>
        <authorList>
            <person name="Mckernan K.J."/>
            <person name="Crawford S."/>
            <person name="Trippe A."/>
            <person name="Kane L.T."/>
            <person name="Mclaughlin S."/>
        </authorList>
    </citation>
    <scope>NUCLEOTIDE SEQUENCE [LARGE SCALE GENOMIC DNA]</scope>
    <source>
        <strain evidence="10">MGC-MH-2018</strain>
    </source>
</reference>
<feature type="compositionally biased region" description="Pro residues" evidence="7">
    <location>
        <begin position="73"/>
        <end position="83"/>
    </location>
</feature>
<feature type="transmembrane region" description="Helical" evidence="8">
    <location>
        <begin position="189"/>
        <end position="209"/>
    </location>
</feature>
<feature type="compositionally biased region" description="Polar residues" evidence="7">
    <location>
        <begin position="49"/>
        <end position="58"/>
    </location>
</feature>
<name>A0A8H8CF86_PSICU</name>
<feature type="compositionally biased region" description="Low complexity" evidence="7">
    <location>
        <begin position="59"/>
        <end position="72"/>
    </location>
</feature>
<dbReference type="PANTHER" id="PTHR12428:SF65">
    <property type="entry name" value="CYTOCHROME C OXIDASE ASSEMBLY PROTEIN COX18, MITOCHONDRIAL"/>
    <property type="match status" value="1"/>
</dbReference>
<evidence type="ECO:0000256" key="5">
    <source>
        <dbReference type="ARBA" id="ARBA00023136"/>
    </source>
</evidence>
<evidence type="ECO:0000259" key="9">
    <source>
        <dbReference type="Pfam" id="PF02096"/>
    </source>
</evidence>
<dbReference type="PANTHER" id="PTHR12428">
    <property type="entry name" value="OXA1"/>
    <property type="match status" value="1"/>
</dbReference>
<dbReference type="InterPro" id="IPR028055">
    <property type="entry name" value="YidC/Oxa/ALB_C"/>
</dbReference>
<feature type="compositionally biased region" description="Low complexity" evidence="7">
    <location>
        <begin position="84"/>
        <end position="116"/>
    </location>
</feature>
<evidence type="ECO:0000256" key="2">
    <source>
        <dbReference type="ARBA" id="ARBA00009877"/>
    </source>
</evidence>
<proteinExistence type="inferred from homology"/>
<dbReference type="EMBL" id="JAFIQS010000015">
    <property type="protein sequence ID" value="KAG5163386.1"/>
    <property type="molecule type" value="Genomic_DNA"/>
</dbReference>
<dbReference type="GO" id="GO:0032977">
    <property type="term" value="F:membrane insertase activity"/>
    <property type="evidence" value="ECO:0007669"/>
    <property type="project" value="InterPro"/>
</dbReference>
<feature type="transmembrane region" description="Helical" evidence="8">
    <location>
        <begin position="311"/>
        <end position="329"/>
    </location>
</feature>
<evidence type="ECO:0000313" key="10">
    <source>
        <dbReference type="EMBL" id="KAG5163386.1"/>
    </source>
</evidence>
<keyword evidence="4 8" id="KW-1133">Transmembrane helix</keyword>
<evidence type="ECO:0000256" key="4">
    <source>
        <dbReference type="ARBA" id="ARBA00022989"/>
    </source>
</evidence>
<evidence type="ECO:0000256" key="3">
    <source>
        <dbReference type="ARBA" id="ARBA00022692"/>
    </source>
</evidence>
<feature type="domain" description="Membrane insertase YidC/Oxa/ALB C-terminal" evidence="9">
    <location>
        <begin position="189"/>
        <end position="384"/>
    </location>
</feature>
<evidence type="ECO:0000256" key="1">
    <source>
        <dbReference type="ARBA" id="ARBA00004141"/>
    </source>
</evidence>
<dbReference type="InterPro" id="IPR001708">
    <property type="entry name" value="YidC/ALB3/OXA1/COX18"/>
</dbReference>
<evidence type="ECO:0000256" key="6">
    <source>
        <dbReference type="RuleBase" id="RU003945"/>
    </source>
</evidence>